<gene>
    <name evidence="9" type="ORF">FVP77_12005</name>
</gene>
<sequence>MAWSILIASAVLEAVWATALGRSEGFTQPLPTIVFVVALVASMIGLAKASERIPIGTAYAVWVGIGAVLTVGWATVTGEEPLSWGRAIFIAGIAVAVVGLKLVPAQRGDAGKDPGA</sequence>
<dbReference type="GO" id="GO:0005886">
    <property type="term" value="C:plasma membrane"/>
    <property type="evidence" value="ECO:0007669"/>
    <property type="project" value="UniProtKB-SubCell"/>
</dbReference>
<protein>
    <submittedName>
        <fullName evidence="9">Multidrug efflux SMR transporter</fullName>
    </submittedName>
</protein>
<comment type="similarity">
    <text evidence="7">Belongs to the drug/metabolite transporter (DMT) superfamily. Small multidrug resistance (SMR) (TC 2.A.7.1) family.</text>
</comment>
<dbReference type="RefSeq" id="WP_147894833.1">
    <property type="nucleotide sequence ID" value="NZ_BAAANR010000001.1"/>
</dbReference>
<dbReference type="InterPro" id="IPR000390">
    <property type="entry name" value="Small_drug/metabolite_transptr"/>
</dbReference>
<name>A0A5C8HW72_9MICO</name>
<keyword evidence="6 8" id="KW-0472">Membrane</keyword>
<reference evidence="9 10" key="1">
    <citation type="submission" date="2019-08" db="EMBL/GenBank/DDBJ databases">
        <authorList>
            <person name="Dong K."/>
        </authorList>
    </citation>
    <scope>NUCLEOTIDE SEQUENCE [LARGE SCALE GENOMIC DNA]</scope>
    <source>
        <strain evidence="9 10">JCM14558</strain>
    </source>
</reference>
<accession>A0A5C8HW72</accession>
<feature type="transmembrane region" description="Helical" evidence="8">
    <location>
        <begin position="59"/>
        <end position="76"/>
    </location>
</feature>
<evidence type="ECO:0000313" key="10">
    <source>
        <dbReference type="Proteomes" id="UP000321034"/>
    </source>
</evidence>
<keyword evidence="2" id="KW-0813">Transport</keyword>
<keyword evidence="4 7" id="KW-0812">Transmembrane</keyword>
<evidence type="ECO:0000256" key="1">
    <source>
        <dbReference type="ARBA" id="ARBA00004651"/>
    </source>
</evidence>
<feature type="transmembrane region" description="Helical" evidence="8">
    <location>
        <begin position="27"/>
        <end position="47"/>
    </location>
</feature>
<dbReference type="PANTHER" id="PTHR30561">
    <property type="entry name" value="SMR FAMILY PROTON-DEPENDENT DRUG EFFLUX TRANSPORTER SUGE"/>
    <property type="match status" value="1"/>
</dbReference>
<keyword evidence="3" id="KW-1003">Cell membrane</keyword>
<comment type="subcellular location">
    <subcellularLocation>
        <location evidence="1 7">Cell membrane</location>
        <topology evidence="1 7">Multi-pass membrane protein</topology>
    </subcellularLocation>
</comment>
<dbReference type="InterPro" id="IPR037185">
    <property type="entry name" value="EmrE-like"/>
</dbReference>
<dbReference type="Pfam" id="PF00893">
    <property type="entry name" value="Multi_Drug_Res"/>
    <property type="match status" value="1"/>
</dbReference>
<dbReference type="SUPFAM" id="SSF103481">
    <property type="entry name" value="Multidrug resistance efflux transporter EmrE"/>
    <property type="match status" value="1"/>
</dbReference>
<dbReference type="AlphaFoldDB" id="A0A5C8HW72"/>
<keyword evidence="10" id="KW-1185">Reference proteome</keyword>
<comment type="caution">
    <text evidence="9">The sequence shown here is derived from an EMBL/GenBank/DDBJ whole genome shotgun (WGS) entry which is preliminary data.</text>
</comment>
<dbReference type="Gene3D" id="1.10.3730.20">
    <property type="match status" value="1"/>
</dbReference>
<evidence type="ECO:0000256" key="7">
    <source>
        <dbReference type="RuleBase" id="RU003942"/>
    </source>
</evidence>
<evidence type="ECO:0000256" key="4">
    <source>
        <dbReference type="ARBA" id="ARBA00022692"/>
    </source>
</evidence>
<dbReference type="EMBL" id="VRSV01000002">
    <property type="protein sequence ID" value="TXK09630.1"/>
    <property type="molecule type" value="Genomic_DNA"/>
</dbReference>
<evidence type="ECO:0000256" key="8">
    <source>
        <dbReference type="SAM" id="Phobius"/>
    </source>
</evidence>
<dbReference type="GO" id="GO:0022857">
    <property type="term" value="F:transmembrane transporter activity"/>
    <property type="evidence" value="ECO:0007669"/>
    <property type="project" value="InterPro"/>
</dbReference>
<dbReference type="Proteomes" id="UP000321034">
    <property type="component" value="Unassembled WGS sequence"/>
</dbReference>
<dbReference type="PANTHER" id="PTHR30561:SF0">
    <property type="entry name" value="GUANIDINIUM EXPORTER"/>
    <property type="match status" value="1"/>
</dbReference>
<proteinExistence type="inferred from homology"/>
<organism evidence="9 10">
    <name type="scientific">Microbacterium hatanonis</name>
    <dbReference type="NCBI Taxonomy" id="404366"/>
    <lineage>
        <taxon>Bacteria</taxon>
        <taxon>Bacillati</taxon>
        <taxon>Actinomycetota</taxon>
        <taxon>Actinomycetes</taxon>
        <taxon>Micrococcales</taxon>
        <taxon>Microbacteriaceae</taxon>
        <taxon>Microbacterium</taxon>
    </lineage>
</organism>
<evidence type="ECO:0000256" key="5">
    <source>
        <dbReference type="ARBA" id="ARBA00022989"/>
    </source>
</evidence>
<evidence type="ECO:0000256" key="2">
    <source>
        <dbReference type="ARBA" id="ARBA00022448"/>
    </source>
</evidence>
<evidence type="ECO:0000313" key="9">
    <source>
        <dbReference type="EMBL" id="TXK09630.1"/>
    </source>
</evidence>
<dbReference type="OrthoDB" id="21828at2"/>
<evidence type="ECO:0000256" key="3">
    <source>
        <dbReference type="ARBA" id="ARBA00022475"/>
    </source>
</evidence>
<feature type="transmembrane region" description="Helical" evidence="8">
    <location>
        <begin position="82"/>
        <end position="103"/>
    </location>
</feature>
<evidence type="ECO:0000256" key="6">
    <source>
        <dbReference type="ARBA" id="ARBA00023136"/>
    </source>
</evidence>
<dbReference type="InterPro" id="IPR045324">
    <property type="entry name" value="Small_multidrug_res"/>
</dbReference>
<keyword evidence="5 8" id="KW-1133">Transmembrane helix</keyword>